<dbReference type="SUPFAM" id="SSF81321">
    <property type="entry name" value="Family A G protein-coupled receptor-like"/>
    <property type="match status" value="1"/>
</dbReference>
<evidence type="ECO:0000256" key="2">
    <source>
        <dbReference type="ARBA" id="ARBA00022692"/>
    </source>
</evidence>
<evidence type="ECO:0000256" key="1">
    <source>
        <dbReference type="ARBA" id="ARBA00004370"/>
    </source>
</evidence>
<evidence type="ECO:0000256" key="4">
    <source>
        <dbReference type="ARBA" id="ARBA00023136"/>
    </source>
</evidence>
<organism evidence="7 8">
    <name type="scientific">Caenorhabditis tropicalis</name>
    <dbReference type="NCBI Taxonomy" id="1561998"/>
    <lineage>
        <taxon>Eukaryota</taxon>
        <taxon>Metazoa</taxon>
        <taxon>Ecdysozoa</taxon>
        <taxon>Nematoda</taxon>
        <taxon>Chromadorea</taxon>
        <taxon>Rhabditida</taxon>
        <taxon>Rhabditina</taxon>
        <taxon>Rhabditomorpha</taxon>
        <taxon>Rhabditoidea</taxon>
        <taxon>Rhabditidae</taxon>
        <taxon>Peloderinae</taxon>
        <taxon>Caenorhabditis</taxon>
    </lineage>
</organism>
<dbReference type="PANTHER" id="PTHR22751:SF284">
    <property type="entry name" value="G-PROTEIN COUPLED RECEPTORS FAMILY 1 PROFILE DOMAIN-CONTAINING PROTEIN"/>
    <property type="match status" value="1"/>
</dbReference>
<feature type="transmembrane region" description="Helical" evidence="5">
    <location>
        <begin position="229"/>
        <end position="249"/>
    </location>
</feature>
<proteinExistence type="predicted"/>
<evidence type="ECO:0000256" key="3">
    <source>
        <dbReference type="ARBA" id="ARBA00022989"/>
    </source>
</evidence>
<accession>A0A1I7V2I0</accession>
<evidence type="ECO:0000256" key="5">
    <source>
        <dbReference type="SAM" id="Phobius"/>
    </source>
</evidence>
<reference evidence="8" key="1">
    <citation type="submission" date="2016-11" db="UniProtKB">
        <authorList>
            <consortium name="WormBaseParasite"/>
        </authorList>
    </citation>
    <scope>IDENTIFICATION</scope>
</reference>
<dbReference type="WBParaSite" id="Csp11.Scaffold630.g21742.t2">
    <property type="protein sequence ID" value="Csp11.Scaffold630.g21742.t2"/>
    <property type="gene ID" value="Csp11.Scaffold630.g21742"/>
</dbReference>
<feature type="domain" description="G-protein coupled receptors family 1 profile" evidence="6">
    <location>
        <begin position="49"/>
        <end position="328"/>
    </location>
</feature>
<keyword evidence="3 5" id="KW-1133">Transmembrane helix</keyword>
<feature type="transmembrane region" description="Helical" evidence="5">
    <location>
        <begin position="34"/>
        <end position="57"/>
    </location>
</feature>
<sequence>MPNEYYSQFFEEYNEPFKSILLFLYDTSSTLFDLSFPLSVVFASFALISNLFHLMVLTRVSMRNTSVNILLTGLALTDSICMLNTIFDNFEYVTRPADLKCKPPSPYWSQILLQILINLEDISRRISPWIGVIMAVIRLLISSFPLNLIIRKMSKPVFGFLSLLACILVSTVIGARIYIPTTVIEIKPWVPKKECGYPANYSQPRFQPGPRDIDISEDLMTFLQLLDVVFRNLPAVVLPLLTLLLVRALKKITAERLQFQSAPKEPDDTTKLVTLMTVLHVITECSIGICLLVTFVSKSSLVQIITWNLYYFFTLFFPLNSIAHLIISILLSSQYRTCVKETLSFLKIWKEEPVAQSSQGSSSRTIIVR</sequence>
<evidence type="ECO:0000259" key="6">
    <source>
        <dbReference type="PROSITE" id="PS50262"/>
    </source>
</evidence>
<feature type="transmembrane region" description="Helical" evidence="5">
    <location>
        <begin position="309"/>
        <end position="331"/>
    </location>
</feature>
<evidence type="ECO:0000313" key="7">
    <source>
        <dbReference type="Proteomes" id="UP000095282"/>
    </source>
</evidence>
<dbReference type="GO" id="GO:0016020">
    <property type="term" value="C:membrane"/>
    <property type="evidence" value="ECO:0007669"/>
    <property type="project" value="UniProtKB-SubCell"/>
</dbReference>
<keyword evidence="4 5" id="KW-0472">Membrane</keyword>
<dbReference type="PANTHER" id="PTHR22751">
    <property type="entry name" value="G-PROTEIN COUPLED RECEPTOR-RELATED"/>
    <property type="match status" value="1"/>
</dbReference>
<protein>
    <submittedName>
        <fullName evidence="8">G_PROTEIN_RECEP_F1_2 domain-containing protein</fullName>
    </submittedName>
</protein>
<dbReference type="PROSITE" id="PS50262">
    <property type="entry name" value="G_PROTEIN_RECEP_F1_2"/>
    <property type="match status" value="1"/>
</dbReference>
<feature type="transmembrane region" description="Helical" evidence="5">
    <location>
        <begin position="270"/>
        <end position="297"/>
    </location>
</feature>
<dbReference type="Gene3D" id="1.20.1070.10">
    <property type="entry name" value="Rhodopsin 7-helix transmembrane proteins"/>
    <property type="match status" value="1"/>
</dbReference>
<dbReference type="InterPro" id="IPR017452">
    <property type="entry name" value="GPCR_Rhodpsn_7TM"/>
</dbReference>
<dbReference type="GO" id="GO:0008528">
    <property type="term" value="F:G protein-coupled peptide receptor activity"/>
    <property type="evidence" value="ECO:0007669"/>
    <property type="project" value="InterPro"/>
</dbReference>
<feature type="transmembrane region" description="Helical" evidence="5">
    <location>
        <begin position="129"/>
        <end position="150"/>
    </location>
</feature>
<keyword evidence="2 5" id="KW-0812">Transmembrane</keyword>
<name>A0A1I7V2I0_9PELO</name>
<dbReference type="AlphaFoldDB" id="A0A1I7V2I0"/>
<feature type="transmembrane region" description="Helical" evidence="5">
    <location>
        <begin position="157"/>
        <end position="179"/>
    </location>
</feature>
<dbReference type="InterPro" id="IPR019427">
    <property type="entry name" value="7TM_GPCR_serpentine_rcpt_Srw"/>
</dbReference>
<comment type="subcellular location">
    <subcellularLocation>
        <location evidence="1">Membrane</location>
    </subcellularLocation>
</comment>
<dbReference type="STRING" id="1561998.A0A1I7V2I0"/>
<evidence type="ECO:0000313" key="8">
    <source>
        <dbReference type="WBParaSite" id="Csp11.Scaffold630.g21742.t2"/>
    </source>
</evidence>
<keyword evidence="7" id="KW-1185">Reference proteome</keyword>
<dbReference type="Proteomes" id="UP000095282">
    <property type="component" value="Unplaced"/>
</dbReference>
<dbReference type="Pfam" id="PF10324">
    <property type="entry name" value="7TM_GPCR_Srw"/>
    <property type="match status" value="1"/>
</dbReference>
<feature type="transmembrane region" description="Helical" evidence="5">
    <location>
        <begin position="69"/>
        <end position="87"/>
    </location>
</feature>